<dbReference type="AlphaFoldDB" id="A0A1G8YFJ2"/>
<evidence type="ECO:0000313" key="1">
    <source>
        <dbReference type="EMBL" id="SDK01481.1"/>
    </source>
</evidence>
<dbReference type="Gene3D" id="1.10.1660.10">
    <property type="match status" value="1"/>
</dbReference>
<dbReference type="RefSeq" id="WP_093157338.1">
    <property type="nucleotide sequence ID" value="NZ_FNEK01000029.1"/>
</dbReference>
<dbReference type="Proteomes" id="UP000199382">
    <property type="component" value="Unassembled WGS sequence"/>
</dbReference>
<dbReference type="OrthoDB" id="9800876at2"/>
<gene>
    <name evidence="1" type="ORF">SAMN04488026_10295</name>
</gene>
<name>A0A1G8YFJ2_9RHOB</name>
<dbReference type="STRING" id="571298.SAMN04488026_10295"/>
<reference evidence="1 2" key="1">
    <citation type="submission" date="2016-10" db="EMBL/GenBank/DDBJ databases">
        <authorList>
            <person name="de Groot N.N."/>
        </authorList>
    </citation>
    <scope>NUCLEOTIDE SEQUENCE [LARGE SCALE GENOMIC DNA]</scope>
    <source>
        <strain evidence="1 2">DSM 25294</strain>
    </source>
</reference>
<organism evidence="1 2">
    <name type="scientific">Aliiruegeria lutimaris</name>
    <dbReference type="NCBI Taxonomy" id="571298"/>
    <lineage>
        <taxon>Bacteria</taxon>
        <taxon>Pseudomonadati</taxon>
        <taxon>Pseudomonadota</taxon>
        <taxon>Alphaproteobacteria</taxon>
        <taxon>Rhodobacterales</taxon>
        <taxon>Roseobacteraceae</taxon>
        <taxon>Aliiruegeria</taxon>
    </lineage>
</organism>
<keyword evidence="2" id="KW-1185">Reference proteome</keyword>
<dbReference type="EMBL" id="FNEK01000029">
    <property type="protein sequence ID" value="SDK01481.1"/>
    <property type="molecule type" value="Genomic_DNA"/>
</dbReference>
<accession>A0A1G8YFJ2</accession>
<sequence length="117" mass="13097">MTVVFTDEQIIAEVPGLDRTMLMRFVQARIVIPVDRPAEKAKGFLPVDVARLRLACELCESFEFEDDALGVVMGLVDRLHATRSKLQAVLEAVEDLPEEQKLKVAEAVKSRWSQGTD</sequence>
<evidence type="ECO:0000313" key="2">
    <source>
        <dbReference type="Proteomes" id="UP000199382"/>
    </source>
</evidence>
<proteinExistence type="predicted"/>
<protein>
    <submittedName>
        <fullName evidence="1">Chaperone modulatory protein CbpM</fullName>
    </submittedName>
</protein>